<evidence type="ECO:0000313" key="1">
    <source>
        <dbReference type="EMBL" id="KAF2468543.1"/>
    </source>
</evidence>
<comment type="caution">
    <text evidence="1">The sequence shown here is derived from an EMBL/GenBank/DDBJ whole genome shotgun (WGS) entry which is preliminary data.</text>
</comment>
<keyword evidence="2" id="KW-1185">Reference proteome</keyword>
<accession>A0ACB6QNK5</accession>
<reference evidence="1" key="1">
    <citation type="journal article" date="2020" name="Stud. Mycol.">
        <title>101 Dothideomycetes genomes: a test case for predicting lifestyles and emergence of pathogens.</title>
        <authorList>
            <person name="Haridas S."/>
            <person name="Albert R."/>
            <person name="Binder M."/>
            <person name="Bloem J."/>
            <person name="Labutti K."/>
            <person name="Salamov A."/>
            <person name="Andreopoulos B."/>
            <person name="Baker S."/>
            <person name="Barry K."/>
            <person name="Bills G."/>
            <person name="Bluhm B."/>
            <person name="Cannon C."/>
            <person name="Castanera R."/>
            <person name="Culley D."/>
            <person name="Daum C."/>
            <person name="Ezra D."/>
            <person name="Gonzalez J."/>
            <person name="Henrissat B."/>
            <person name="Kuo A."/>
            <person name="Liang C."/>
            <person name="Lipzen A."/>
            <person name="Lutzoni F."/>
            <person name="Magnuson J."/>
            <person name="Mondo S."/>
            <person name="Nolan M."/>
            <person name="Ohm R."/>
            <person name="Pangilinan J."/>
            <person name="Park H.-J."/>
            <person name="Ramirez L."/>
            <person name="Alfaro M."/>
            <person name="Sun H."/>
            <person name="Tritt A."/>
            <person name="Yoshinaga Y."/>
            <person name="Zwiers L.-H."/>
            <person name="Turgeon B."/>
            <person name="Goodwin S."/>
            <person name="Spatafora J."/>
            <person name="Crous P."/>
            <person name="Grigoriev I."/>
        </authorList>
    </citation>
    <scope>NUCLEOTIDE SEQUENCE</scope>
    <source>
        <strain evidence="1">ATCC 200398</strain>
    </source>
</reference>
<gene>
    <name evidence="1" type="ORF">BDR25DRAFT_290282</name>
</gene>
<protein>
    <submittedName>
        <fullName evidence="1">Kinase-like protein</fullName>
    </submittedName>
</protein>
<evidence type="ECO:0000313" key="2">
    <source>
        <dbReference type="Proteomes" id="UP000799755"/>
    </source>
</evidence>
<dbReference type="EMBL" id="MU003515">
    <property type="protein sequence ID" value="KAF2468543.1"/>
    <property type="molecule type" value="Genomic_DNA"/>
</dbReference>
<name>A0ACB6QNK5_9PLEO</name>
<organism evidence="1 2">
    <name type="scientific">Lindgomyces ingoldianus</name>
    <dbReference type="NCBI Taxonomy" id="673940"/>
    <lineage>
        <taxon>Eukaryota</taxon>
        <taxon>Fungi</taxon>
        <taxon>Dikarya</taxon>
        <taxon>Ascomycota</taxon>
        <taxon>Pezizomycotina</taxon>
        <taxon>Dothideomycetes</taxon>
        <taxon>Pleosporomycetidae</taxon>
        <taxon>Pleosporales</taxon>
        <taxon>Lindgomycetaceae</taxon>
        <taxon>Lindgomyces</taxon>
    </lineage>
</organism>
<sequence>MDDRERSRSMSLVPYVPAESREVVLRHGSAVVVFDQRSKQLSLRDASHSNAVEITSCPYCHRAFREPTPHGADEPEEHEHAGLQDAESGFVNPGYFQMLRRSQPGSADTSRPSSPHKQLAPAPMRDSEGGFHTPDGAEFVGSTPVPQRHHGISARAFSPNYFKTFFVEERELGRGGKGVVLLVRHVLDGVPLGQFACKRVPVGDDHEWLEKVLIEVQLLQNLSHQNLVSYRHVWLEDYQISNFGPSVPCAFILQQYCNAGDLHHYILDSAKSTFTTEQLKERIRRRSKGQLDEPKDLNAPRRMHFEEILSFFKDITSGLNHLHANGYIHRDLKPSNCLLHHTGTKLRVLVSDFGEVQVANVARKSTGATGTISYCAPEVLRHETPGGPLGNFTTKSDIFSLGMIVYFMCFARLPYRNADGIDEDKEDLDQLREEISTWAGFDDERRVRTDLPEKLYRSLKHLLALNPDDRPRTDEILHAFKSPPVFDDFNGFNGFTGPSSLDDIGPRISRADTPSPAPGQHHRKKSSTHHNRPSRSKLSATVANRSPSPSPEQPSIPSPTPPPGSVILRPRKVDLPPPRDPHAHNSPSPTRSPRLMLPPPPPTPHYDQILHNVLHNPTFISTTKIALFVAKVFSLFSPCQPFAADPWVAYPLLCFAALDFLFVGFTFYGRYVGFGGVGGSVMLLALHAAVVGMLVRWDMLCLRRGVAWEGI</sequence>
<proteinExistence type="predicted"/>
<dbReference type="Proteomes" id="UP000799755">
    <property type="component" value="Unassembled WGS sequence"/>
</dbReference>